<organism evidence="1 2">
    <name type="scientific">Paenibacillus apiarius</name>
    <dbReference type="NCBI Taxonomy" id="46240"/>
    <lineage>
        <taxon>Bacteria</taxon>
        <taxon>Bacillati</taxon>
        <taxon>Bacillota</taxon>
        <taxon>Bacilli</taxon>
        <taxon>Bacillales</taxon>
        <taxon>Paenibacillaceae</taxon>
        <taxon>Paenibacillus</taxon>
    </lineage>
</organism>
<gene>
    <name evidence="1" type="ORF">M5X09_17070</name>
</gene>
<comment type="caution">
    <text evidence="1">The sequence shown here is derived from an EMBL/GenBank/DDBJ whole genome shotgun (WGS) entry which is preliminary data.</text>
</comment>
<dbReference type="RefSeq" id="WP_268601397.1">
    <property type="nucleotide sequence ID" value="NZ_JAMDLV010000006.1"/>
</dbReference>
<evidence type="ECO:0000313" key="1">
    <source>
        <dbReference type="EMBL" id="MCY9521358.1"/>
    </source>
</evidence>
<protein>
    <submittedName>
        <fullName evidence="1">Uncharacterized protein</fullName>
    </submittedName>
</protein>
<evidence type="ECO:0000313" key="2">
    <source>
        <dbReference type="Proteomes" id="UP001207626"/>
    </source>
</evidence>
<dbReference type="EMBL" id="JAMDLW010000023">
    <property type="protein sequence ID" value="MCY9521358.1"/>
    <property type="molecule type" value="Genomic_DNA"/>
</dbReference>
<accession>A0ABT4DYK2</accession>
<sequence>MVRARKAPYAVNLGGGHGVAFNQEYKSTLHGKLVPVNDKSPVYSKETKREIKRLLQEEKEYIESMSGPVKCYKISDIQGRNGMLGKASDIKIAQITTLKTDLDTKITNWIRKNPGIEIIQMNFTTIMMQQNGSGGGTQYARDSVFITYKQS</sequence>
<name>A0ABT4DYK2_9BACL</name>
<dbReference type="Proteomes" id="UP001207626">
    <property type="component" value="Unassembled WGS sequence"/>
</dbReference>
<keyword evidence="2" id="KW-1185">Reference proteome</keyword>
<reference evidence="1 2" key="1">
    <citation type="submission" date="2022-05" db="EMBL/GenBank/DDBJ databases">
        <title>Genome Sequencing of Bee-Associated Microbes.</title>
        <authorList>
            <person name="Dunlap C."/>
        </authorList>
    </citation>
    <scope>NUCLEOTIDE SEQUENCE [LARGE SCALE GENOMIC DNA]</scope>
    <source>
        <strain evidence="1 2">NRRL NRS-1438</strain>
    </source>
</reference>
<proteinExistence type="predicted"/>